<feature type="transmembrane region" description="Helical" evidence="7">
    <location>
        <begin position="428"/>
        <end position="446"/>
    </location>
</feature>
<feature type="transmembrane region" description="Helical" evidence="7">
    <location>
        <begin position="260"/>
        <end position="281"/>
    </location>
</feature>
<feature type="transmembrane region" description="Helical" evidence="7">
    <location>
        <begin position="452"/>
        <end position="472"/>
    </location>
</feature>
<evidence type="ECO:0000256" key="2">
    <source>
        <dbReference type="ARBA" id="ARBA00007430"/>
    </source>
</evidence>
<feature type="transmembrane region" description="Helical" evidence="7">
    <location>
        <begin position="293"/>
        <end position="316"/>
    </location>
</feature>
<dbReference type="AlphaFoldDB" id="A0A2G8SWC9"/>
<feature type="transmembrane region" description="Helical" evidence="7">
    <location>
        <begin position="51"/>
        <end position="77"/>
    </location>
</feature>
<comment type="subcellular location">
    <subcellularLocation>
        <location evidence="1">Cell membrane</location>
        <topology evidence="1">Multi-pass membrane protein</topology>
    </subcellularLocation>
</comment>
<evidence type="ECO:0000256" key="6">
    <source>
        <dbReference type="ARBA" id="ARBA00023136"/>
    </source>
</evidence>
<comment type="caution">
    <text evidence="8">The sequence shown here is derived from an EMBL/GenBank/DDBJ whole genome shotgun (WGS) entry which is preliminary data.</text>
</comment>
<feature type="transmembrane region" description="Helical" evidence="7">
    <location>
        <begin position="369"/>
        <end position="393"/>
    </location>
</feature>
<feature type="transmembrane region" description="Helical" evidence="7">
    <location>
        <begin position="157"/>
        <end position="184"/>
    </location>
</feature>
<evidence type="ECO:0000256" key="7">
    <source>
        <dbReference type="SAM" id="Phobius"/>
    </source>
</evidence>
<dbReference type="PANTHER" id="PTHR30250:SF10">
    <property type="entry name" value="LIPOPOLYSACCHARIDE BIOSYNTHESIS PROTEIN WZXC"/>
    <property type="match status" value="1"/>
</dbReference>
<feature type="transmembrane region" description="Helical" evidence="7">
    <location>
        <begin position="127"/>
        <end position="145"/>
    </location>
</feature>
<sequence length="500" mass="53429">MINGEEEAARVRKPVLGWLALKWNYIGNFTRSLSQFVIGILLARLLGPEPFGIVAVAWIILGVGNLFADLGFGAALVQRASLSTSDLRFIFTCQMVFSFILTLAGVLSAESIAAFFHKPEAAPVIKAMFFVFIFQSLGQTAAAMLRRALNFKTLQQITIVSYLAGYLLVGIPAAFLGMGVWSLVAAQSIQTLLNSLLLIRASAVPMGLCFTSGDPDIVRFGLKVTAANLSSWSISNLDVVFIGRAFGIVDLGLYNRALNLVNMPMSIITTGFQGVLFAACARTQCDTAAVRRIYLETNAAVAVICFPIFLTAAMVPETLVLALYGPKWGASVPVVTPLALAVLANALLAIKGPILMAGNRVGLELRNQIYTVLLFIPALLLAIQYSMVAVAWAVLATYVARWILLAIVTLRLTGATVGEYAATFRTPVLFGGCASIAAALTDRYLAFLPPPARLAAVTAVAAVVLLGLVRLFGGQFLKSYLGTLVETARLSGSVRKLLKI</sequence>
<evidence type="ECO:0000313" key="8">
    <source>
        <dbReference type="EMBL" id="PIL38042.1"/>
    </source>
</evidence>
<dbReference type="CDD" id="cd13127">
    <property type="entry name" value="MATE_tuaB_like"/>
    <property type="match status" value="1"/>
</dbReference>
<evidence type="ECO:0000256" key="4">
    <source>
        <dbReference type="ARBA" id="ARBA00022692"/>
    </source>
</evidence>
<feature type="transmembrane region" description="Helical" evidence="7">
    <location>
        <begin position="328"/>
        <end position="348"/>
    </location>
</feature>
<dbReference type="EMBL" id="PDOB01000050">
    <property type="protein sequence ID" value="PIL38042.1"/>
    <property type="molecule type" value="Genomic_DNA"/>
</dbReference>
<keyword evidence="6 7" id="KW-0472">Membrane</keyword>
<name>A0A2G8SWC9_9BURK</name>
<reference evidence="8 9" key="1">
    <citation type="submission" date="2017-10" db="EMBL/GenBank/DDBJ databases">
        <title>Massilia psychrophilum sp. nov., a novel purple-pigmented bacterium isolated from Tianshan glacier, Xinjiang Municipality, China.</title>
        <authorList>
            <person name="Wang H."/>
        </authorList>
    </citation>
    <scope>NUCLEOTIDE SEQUENCE [LARGE SCALE GENOMIC DNA]</scope>
    <source>
        <strain evidence="8 9">JCM 30813</strain>
    </source>
</reference>
<evidence type="ECO:0000313" key="9">
    <source>
        <dbReference type="Proteomes" id="UP000228593"/>
    </source>
</evidence>
<evidence type="ECO:0000256" key="1">
    <source>
        <dbReference type="ARBA" id="ARBA00004651"/>
    </source>
</evidence>
<comment type="similarity">
    <text evidence="2">Belongs to the polysaccharide synthase family.</text>
</comment>
<gene>
    <name evidence="8" type="ORF">CR103_20180</name>
</gene>
<keyword evidence="5 7" id="KW-1133">Transmembrane helix</keyword>
<feature type="transmembrane region" description="Helical" evidence="7">
    <location>
        <begin position="399"/>
        <end position="421"/>
    </location>
</feature>
<protein>
    <recommendedName>
        <fullName evidence="10">Lipopolysaccharide biosynthesis protein</fullName>
    </recommendedName>
</protein>
<dbReference type="Pfam" id="PF13440">
    <property type="entry name" value="Polysacc_synt_3"/>
    <property type="match status" value="1"/>
</dbReference>
<evidence type="ECO:0000256" key="3">
    <source>
        <dbReference type="ARBA" id="ARBA00022475"/>
    </source>
</evidence>
<dbReference type="GO" id="GO:0005886">
    <property type="term" value="C:plasma membrane"/>
    <property type="evidence" value="ECO:0007669"/>
    <property type="project" value="UniProtKB-SubCell"/>
</dbReference>
<evidence type="ECO:0000256" key="5">
    <source>
        <dbReference type="ARBA" id="ARBA00022989"/>
    </source>
</evidence>
<organism evidence="8 9">
    <name type="scientific">Massilia psychrophila</name>
    <dbReference type="NCBI Taxonomy" id="1603353"/>
    <lineage>
        <taxon>Bacteria</taxon>
        <taxon>Pseudomonadati</taxon>
        <taxon>Pseudomonadota</taxon>
        <taxon>Betaproteobacteria</taxon>
        <taxon>Burkholderiales</taxon>
        <taxon>Oxalobacteraceae</taxon>
        <taxon>Telluria group</taxon>
        <taxon>Massilia</taxon>
    </lineage>
</organism>
<proteinExistence type="inferred from homology"/>
<dbReference type="PANTHER" id="PTHR30250">
    <property type="entry name" value="PST FAMILY PREDICTED COLANIC ACID TRANSPORTER"/>
    <property type="match status" value="1"/>
</dbReference>
<keyword evidence="3" id="KW-1003">Cell membrane</keyword>
<dbReference type="Proteomes" id="UP000228593">
    <property type="component" value="Unassembled WGS sequence"/>
</dbReference>
<accession>A0A2G8SWC9</accession>
<evidence type="ECO:0008006" key="10">
    <source>
        <dbReference type="Google" id="ProtNLM"/>
    </source>
</evidence>
<keyword evidence="9" id="KW-1185">Reference proteome</keyword>
<dbReference type="OrthoDB" id="8538786at2"/>
<dbReference type="InterPro" id="IPR050833">
    <property type="entry name" value="Poly_Biosynth_Transport"/>
</dbReference>
<feature type="transmembrane region" description="Helical" evidence="7">
    <location>
        <begin position="89"/>
        <end position="107"/>
    </location>
</feature>
<keyword evidence="4 7" id="KW-0812">Transmembrane</keyword>
<dbReference type="RefSeq" id="WP_099917724.1">
    <property type="nucleotide sequence ID" value="NZ_BMHS01000036.1"/>
</dbReference>